<evidence type="ECO:0000313" key="2">
    <source>
        <dbReference type="EMBL" id="GFN81257.1"/>
    </source>
</evidence>
<evidence type="ECO:0000313" key="3">
    <source>
        <dbReference type="Proteomes" id="UP000735302"/>
    </source>
</evidence>
<evidence type="ECO:0000256" key="1">
    <source>
        <dbReference type="SAM" id="MobiDB-lite"/>
    </source>
</evidence>
<organism evidence="2 3">
    <name type="scientific">Plakobranchus ocellatus</name>
    <dbReference type="NCBI Taxonomy" id="259542"/>
    <lineage>
        <taxon>Eukaryota</taxon>
        <taxon>Metazoa</taxon>
        <taxon>Spiralia</taxon>
        <taxon>Lophotrochozoa</taxon>
        <taxon>Mollusca</taxon>
        <taxon>Gastropoda</taxon>
        <taxon>Heterobranchia</taxon>
        <taxon>Euthyneura</taxon>
        <taxon>Panpulmonata</taxon>
        <taxon>Sacoglossa</taxon>
        <taxon>Placobranchoidea</taxon>
        <taxon>Plakobranchidae</taxon>
        <taxon>Plakobranchus</taxon>
    </lineage>
</organism>
<name>A0AAV3YFK7_9GAST</name>
<keyword evidence="3" id="KW-1185">Reference proteome</keyword>
<comment type="caution">
    <text evidence="2">The sequence shown here is derived from an EMBL/GenBank/DDBJ whole genome shotgun (WGS) entry which is preliminary data.</text>
</comment>
<gene>
    <name evidence="2" type="ORF">PoB_000776300</name>
</gene>
<feature type="region of interest" description="Disordered" evidence="1">
    <location>
        <begin position="1"/>
        <end position="40"/>
    </location>
</feature>
<proteinExistence type="predicted"/>
<reference evidence="2 3" key="1">
    <citation type="journal article" date="2021" name="Elife">
        <title>Chloroplast acquisition without the gene transfer in kleptoplastic sea slugs, Plakobranchus ocellatus.</title>
        <authorList>
            <person name="Maeda T."/>
            <person name="Takahashi S."/>
            <person name="Yoshida T."/>
            <person name="Shimamura S."/>
            <person name="Takaki Y."/>
            <person name="Nagai Y."/>
            <person name="Toyoda A."/>
            <person name="Suzuki Y."/>
            <person name="Arimoto A."/>
            <person name="Ishii H."/>
            <person name="Satoh N."/>
            <person name="Nishiyama T."/>
            <person name="Hasebe M."/>
            <person name="Maruyama T."/>
            <person name="Minagawa J."/>
            <person name="Obokata J."/>
            <person name="Shigenobu S."/>
        </authorList>
    </citation>
    <scope>NUCLEOTIDE SEQUENCE [LARGE SCALE GENOMIC DNA]</scope>
</reference>
<protein>
    <submittedName>
        <fullName evidence="2">Uncharacterized protein</fullName>
    </submittedName>
</protein>
<accession>A0AAV3YFK7</accession>
<feature type="compositionally biased region" description="Polar residues" evidence="1">
    <location>
        <begin position="1"/>
        <end position="11"/>
    </location>
</feature>
<sequence>MNAEASEQSLHVGSHFFRDRETGRQTCRQTGRADRQANMQADRQAEKRVILHVVACTLVSKQRCCVAGVTRQCDSHARQTLEPDWRPPETL</sequence>
<dbReference type="Proteomes" id="UP000735302">
    <property type="component" value="Unassembled WGS sequence"/>
</dbReference>
<dbReference type="EMBL" id="BLXT01000921">
    <property type="protein sequence ID" value="GFN81257.1"/>
    <property type="molecule type" value="Genomic_DNA"/>
</dbReference>
<dbReference type="AlphaFoldDB" id="A0AAV3YFK7"/>